<sequence>MNKILIWLYKKEIFLNKEKTRAILFENPLAARYRRKINKNIQIHENKCLDGKTNNNCTCKRIENEKTIKYLGIQFDKNLKWTSQTTYIKNKLNCILHKIQNTKKILPTHIKAMMYKTLCESVMRYGLEVYGFTTQENLKPILSVQKKIIKATFYPKTTKNKRQELTKKFKILNFKNLHRYVMLNRYYYEENYRKRMNTPYSTRNNNYILPKVKNKYGETTAKYQIPKIINELPNNLKEINNKNEMKKKILEYYIQNNNEI</sequence>
<protein>
    <recommendedName>
        <fullName evidence="2">RNA-directed DNA polymerase from mobile element jockey-like</fullName>
    </recommendedName>
</protein>
<evidence type="ECO:0008006" key="2">
    <source>
        <dbReference type="Google" id="ProtNLM"/>
    </source>
</evidence>
<dbReference type="EMBL" id="HBUF01376018">
    <property type="protein sequence ID" value="CAG6728325.1"/>
    <property type="molecule type" value="Transcribed_RNA"/>
</dbReference>
<accession>A0A8D8YGE4</accession>
<evidence type="ECO:0000313" key="1">
    <source>
        <dbReference type="EMBL" id="CAG6728327.1"/>
    </source>
</evidence>
<reference evidence="1" key="1">
    <citation type="submission" date="2021-05" db="EMBL/GenBank/DDBJ databases">
        <authorList>
            <person name="Alioto T."/>
            <person name="Alioto T."/>
            <person name="Gomez Garrido J."/>
        </authorList>
    </citation>
    <scope>NUCLEOTIDE SEQUENCE</scope>
</reference>
<dbReference type="EMBL" id="HBUF01103914">
    <property type="protein sequence ID" value="CAG6638779.1"/>
    <property type="molecule type" value="Transcribed_RNA"/>
</dbReference>
<dbReference type="AlphaFoldDB" id="A0A8D8YGE4"/>
<proteinExistence type="predicted"/>
<dbReference type="EMBL" id="HBUF01103913">
    <property type="protein sequence ID" value="CAG6638776.1"/>
    <property type="molecule type" value="Transcribed_RNA"/>
</dbReference>
<name>A0A8D8YGE4_9HEMI</name>
<dbReference type="EMBL" id="HBUF01376020">
    <property type="protein sequence ID" value="CAG6728327.1"/>
    <property type="molecule type" value="Transcribed_RNA"/>
</dbReference>
<organism evidence="1">
    <name type="scientific">Cacopsylla melanoneura</name>
    <dbReference type="NCBI Taxonomy" id="428564"/>
    <lineage>
        <taxon>Eukaryota</taxon>
        <taxon>Metazoa</taxon>
        <taxon>Ecdysozoa</taxon>
        <taxon>Arthropoda</taxon>
        <taxon>Hexapoda</taxon>
        <taxon>Insecta</taxon>
        <taxon>Pterygota</taxon>
        <taxon>Neoptera</taxon>
        <taxon>Paraneoptera</taxon>
        <taxon>Hemiptera</taxon>
        <taxon>Sternorrhyncha</taxon>
        <taxon>Psylloidea</taxon>
        <taxon>Psyllidae</taxon>
        <taxon>Psyllinae</taxon>
        <taxon>Cacopsylla</taxon>
    </lineage>
</organism>
<dbReference type="EMBL" id="HBUF01103915">
    <property type="protein sequence ID" value="CAG6638782.1"/>
    <property type="molecule type" value="Transcribed_RNA"/>
</dbReference>